<evidence type="ECO:0000313" key="6">
    <source>
        <dbReference type="Proteomes" id="UP001523392"/>
    </source>
</evidence>
<sequence>MSNPRFSLVVATLGRTQELAELFDSLLQQDASLEVIVVDQNRDERLAPVIEHYAGRLPLLHWRSAINNANNARNLGLRLARGEIVGFPDDDCLYPEGLLRQVDAAFRADPALQLLTGPAASPEGGLGSGRWHDAAGGITPRTVWTSVIEFNLFLRRETALALGGFDERLGPGTWFGSAEGNDLVLRALAAGHRAVYAPGQRIIHPDKRLTPVAVARAAAYGRGLGHVMRRHGLPPGIWAPFVIRPIGGALLNALRGRFLAARYFLASLTGRVQGFLAPPSPAVLAPLTEAPR</sequence>
<reference evidence="5 6" key="1">
    <citation type="submission" date="2021-12" db="EMBL/GenBank/DDBJ databases">
        <title>Siccirubricoccus leaddurans sp. nov., a high concentration Zn2+ tolerance bacterium.</title>
        <authorList>
            <person name="Cao Y."/>
        </authorList>
    </citation>
    <scope>NUCLEOTIDE SEQUENCE [LARGE SCALE GENOMIC DNA]</scope>
    <source>
        <strain evidence="5 6">KC 17139</strain>
    </source>
</reference>
<evidence type="ECO:0000256" key="1">
    <source>
        <dbReference type="ARBA" id="ARBA00006739"/>
    </source>
</evidence>
<keyword evidence="6" id="KW-1185">Reference proteome</keyword>
<feature type="domain" description="Glycosyltransferase 2-like" evidence="4">
    <location>
        <begin position="7"/>
        <end position="111"/>
    </location>
</feature>
<dbReference type="Gene3D" id="3.90.550.10">
    <property type="entry name" value="Spore Coat Polysaccharide Biosynthesis Protein SpsA, Chain A"/>
    <property type="match status" value="1"/>
</dbReference>
<evidence type="ECO:0000256" key="2">
    <source>
        <dbReference type="ARBA" id="ARBA00022676"/>
    </source>
</evidence>
<dbReference type="Pfam" id="PF00535">
    <property type="entry name" value="Glycos_transf_2"/>
    <property type="match status" value="1"/>
</dbReference>
<evidence type="ECO:0000256" key="3">
    <source>
        <dbReference type="ARBA" id="ARBA00022679"/>
    </source>
</evidence>
<dbReference type="PANTHER" id="PTHR43179:SF12">
    <property type="entry name" value="GALACTOFURANOSYLTRANSFERASE GLFT2"/>
    <property type="match status" value="1"/>
</dbReference>
<name>A0ABT1D7D7_9PROT</name>
<dbReference type="PANTHER" id="PTHR43179">
    <property type="entry name" value="RHAMNOSYLTRANSFERASE WBBL"/>
    <property type="match status" value="1"/>
</dbReference>
<protein>
    <submittedName>
        <fullName evidence="5">Glycosyltransferase family 2 protein</fullName>
    </submittedName>
</protein>
<proteinExistence type="inferred from homology"/>
<dbReference type="Proteomes" id="UP001523392">
    <property type="component" value="Unassembled WGS sequence"/>
</dbReference>
<dbReference type="SUPFAM" id="SSF53448">
    <property type="entry name" value="Nucleotide-diphospho-sugar transferases"/>
    <property type="match status" value="1"/>
</dbReference>
<gene>
    <name evidence="5" type="ORF">JYK14_17020</name>
</gene>
<comment type="caution">
    <text evidence="5">The sequence shown here is derived from an EMBL/GenBank/DDBJ whole genome shotgun (WGS) entry which is preliminary data.</text>
</comment>
<dbReference type="InterPro" id="IPR029044">
    <property type="entry name" value="Nucleotide-diphossugar_trans"/>
</dbReference>
<dbReference type="EMBL" id="JAFIRR010000106">
    <property type="protein sequence ID" value="MCO6417852.1"/>
    <property type="molecule type" value="Genomic_DNA"/>
</dbReference>
<dbReference type="InterPro" id="IPR001173">
    <property type="entry name" value="Glyco_trans_2-like"/>
</dbReference>
<dbReference type="RefSeq" id="WP_252954485.1">
    <property type="nucleotide sequence ID" value="NZ_JAFIRR010000106.1"/>
</dbReference>
<comment type="similarity">
    <text evidence="1">Belongs to the glycosyltransferase 2 family.</text>
</comment>
<accession>A0ABT1D7D7</accession>
<keyword evidence="2" id="KW-0328">Glycosyltransferase</keyword>
<keyword evidence="3" id="KW-0808">Transferase</keyword>
<organism evidence="5 6">
    <name type="scientific">Siccirubricoccus soli</name>
    <dbReference type="NCBI Taxonomy" id="2899147"/>
    <lineage>
        <taxon>Bacteria</taxon>
        <taxon>Pseudomonadati</taxon>
        <taxon>Pseudomonadota</taxon>
        <taxon>Alphaproteobacteria</taxon>
        <taxon>Acetobacterales</taxon>
        <taxon>Roseomonadaceae</taxon>
        <taxon>Siccirubricoccus</taxon>
    </lineage>
</organism>
<dbReference type="CDD" id="cd00761">
    <property type="entry name" value="Glyco_tranf_GTA_type"/>
    <property type="match status" value="1"/>
</dbReference>
<evidence type="ECO:0000313" key="5">
    <source>
        <dbReference type="EMBL" id="MCO6417852.1"/>
    </source>
</evidence>
<evidence type="ECO:0000259" key="4">
    <source>
        <dbReference type="Pfam" id="PF00535"/>
    </source>
</evidence>